<feature type="region of interest" description="Disordered" evidence="5">
    <location>
        <begin position="420"/>
        <end position="483"/>
    </location>
</feature>
<evidence type="ECO:0000256" key="2">
    <source>
        <dbReference type="ARBA" id="ARBA00022741"/>
    </source>
</evidence>
<keyword evidence="8" id="KW-1185">Reference proteome</keyword>
<dbReference type="InterPro" id="IPR011009">
    <property type="entry name" value="Kinase-like_dom_sf"/>
</dbReference>
<dbReference type="GO" id="GO:0005524">
    <property type="term" value="F:ATP binding"/>
    <property type="evidence" value="ECO:0007669"/>
    <property type="project" value="UniProtKB-KW"/>
</dbReference>
<protein>
    <recommendedName>
        <fullName evidence="6">Protein kinase domain-containing protein</fullName>
    </recommendedName>
</protein>
<proteinExistence type="predicted"/>
<name>A0A521CPT1_9RHOB</name>
<organism evidence="7 8">
    <name type="scientific">Ruegeria faecimaris</name>
    <dbReference type="NCBI Taxonomy" id="686389"/>
    <lineage>
        <taxon>Bacteria</taxon>
        <taxon>Pseudomonadati</taxon>
        <taxon>Pseudomonadota</taxon>
        <taxon>Alphaproteobacteria</taxon>
        <taxon>Rhodobacterales</taxon>
        <taxon>Roseobacteraceae</taxon>
        <taxon>Ruegeria</taxon>
    </lineage>
</organism>
<reference evidence="7 8" key="1">
    <citation type="submission" date="2017-05" db="EMBL/GenBank/DDBJ databases">
        <authorList>
            <person name="Varghese N."/>
            <person name="Submissions S."/>
        </authorList>
    </citation>
    <scope>NUCLEOTIDE SEQUENCE [LARGE SCALE GENOMIC DNA]</scope>
    <source>
        <strain evidence="7 8">DSM 28009</strain>
    </source>
</reference>
<dbReference type="OrthoDB" id="9801841at2"/>
<evidence type="ECO:0000256" key="1">
    <source>
        <dbReference type="ARBA" id="ARBA00022679"/>
    </source>
</evidence>
<dbReference type="SUPFAM" id="SSF56112">
    <property type="entry name" value="Protein kinase-like (PK-like)"/>
    <property type="match status" value="1"/>
</dbReference>
<dbReference type="CDD" id="cd14014">
    <property type="entry name" value="STKc_PknB_like"/>
    <property type="match status" value="1"/>
</dbReference>
<keyword evidence="2" id="KW-0547">Nucleotide-binding</keyword>
<dbReference type="PROSITE" id="PS50011">
    <property type="entry name" value="PROTEIN_KINASE_DOM"/>
    <property type="match status" value="1"/>
</dbReference>
<keyword evidence="4" id="KW-0067">ATP-binding</keyword>
<dbReference type="InterPro" id="IPR000719">
    <property type="entry name" value="Prot_kinase_dom"/>
</dbReference>
<dbReference type="AlphaFoldDB" id="A0A521CPT1"/>
<accession>A0A521CPT1</accession>
<keyword evidence="3" id="KW-0418">Kinase</keyword>
<sequence>MSHNQAVGATHDEPKIEGLEPGAKLLRGQYEILRFLSNGGFGITYLARDSLERDVVIKECYPGALCRRNGDAVEPINPDHKEDLRAIIDLFIQEARNHARLVHPNIVDVHQVFEDNDTAYIAMDLIRGCDLLDYSENPENDAGPDFIVQVTEKMLSAVSFIHQSGMLHRDISPDNILIDQNGDPVLIDFGAAREQAANQSAALLTLRVIKDGYSPHEFYVRGADQGPSSDLYVLAATLYHAISGERPIDGQTRLNAFNNGQDDPYTPLAGQYSDYPDGFLEAIDKAMEVHATDRLQTALDWLRMFRGPGVMFDSFAYRPVSVIVAMDRKDEVEEQARIKAESENAEAVVTALLAGNPDIALGNEDKSEGDLAKFAQKEEAAVAVDTIVKNGSGGSGKVIAGAAAVVVALAAGGFVLFSGSEETPEPTAAPVQVTETEAPASEQPEEAVETAAPAAAEEVVETAEPAAAEAEAPEQEVASVEPVEQTDTLTAQNAEALPVEAAPVAADPVEISAAAGQPAETQIAYSHWDVEIPFQTSKRRASTGSVVVVTGIDPTLDTSVIGEWVQHGASIYTVNGVPVQADASFAAQILDDLKVDPDGYIRITARYRELGKTRAQNGLLALPAIRMLGLENGYVFTIRNSNGNGWATVVDTAPDAPAAGSLRKGDVLISENHTGQNITNPEGLDALLQLLVSENQSEARFKVLRNGTETGAVMPLVQE</sequence>
<feature type="domain" description="Protein kinase" evidence="6">
    <location>
        <begin position="30"/>
        <end position="306"/>
    </location>
</feature>
<feature type="compositionally biased region" description="Low complexity" evidence="5">
    <location>
        <begin position="449"/>
        <end position="483"/>
    </location>
</feature>
<evidence type="ECO:0000256" key="3">
    <source>
        <dbReference type="ARBA" id="ARBA00022777"/>
    </source>
</evidence>
<dbReference type="PROSITE" id="PS00109">
    <property type="entry name" value="PROTEIN_KINASE_TYR"/>
    <property type="match status" value="1"/>
</dbReference>
<dbReference type="Gene3D" id="3.30.200.20">
    <property type="entry name" value="Phosphorylase Kinase, domain 1"/>
    <property type="match status" value="1"/>
</dbReference>
<dbReference type="InterPro" id="IPR008266">
    <property type="entry name" value="Tyr_kinase_AS"/>
</dbReference>
<keyword evidence="1" id="KW-0808">Transferase</keyword>
<dbReference type="RefSeq" id="WP_142636249.1">
    <property type="nucleotide sequence ID" value="NZ_FXTE01000003.1"/>
</dbReference>
<evidence type="ECO:0000313" key="7">
    <source>
        <dbReference type="EMBL" id="SMO61479.1"/>
    </source>
</evidence>
<evidence type="ECO:0000259" key="6">
    <source>
        <dbReference type="PROSITE" id="PS50011"/>
    </source>
</evidence>
<dbReference type="EMBL" id="FXTE01000003">
    <property type="protein sequence ID" value="SMO61479.1"/>
    <property type="molecule type" value="Genomic_DNA"/>
</dbReference>
<dbReference type="PANTHER" id="PTHR43289:SF34">
    <property type="entry name" value="SERINE_THREONINE-PROTEIN KINASE YBDM-RELATED"/>
    <property type="match status" value="1"/>
</dbReference>
<dbReference type="Gene3D" id="1.10.510.10">
    <property type="entry name" value="Transferase(Phosphotransferase) domain 1"/>
    <property type="match status" value="1"/>
</dbReference>
<dbReference type="PANTHER" id="PTHR43289">
    <property type="entry name" value="MITOGEN-ACTIVATED PROTEIN KINASE KINASE KINASE 20-RELATED"/>
    <property type="match status" value="1"/>
</dbReference>
<evidence type="ECO:0000256" key="5">
    <source>
        <dbReference type="SAM" id="MobiDB-lite"/>
    </source>
</evidence>
<evidence type="ECO:0000256" key="4">
    <source>
        <dbReference type="ARBA" id="ARBA00022840"/>
    </source>
</evidence>
<evidence type="ECO:0000313" key="8">
    <source>
        <dbReference type="Proteomes" id="UP000319555"/>
    </source>
</evidence>
<dbReference type="Proteomes" id="UP000319555">
    <property type="component" value="Unassembled WGS sequence"/>
</dbReference>
<dbReference type="Pfam" id="PF00069">
    <property type="entry name" value="Pkinase"/>
    <property type="match status" value="1"/>
</dbReference>
<gene>
    <name evidence="7" type="ORF">SAMN06265380_103142</name>
</gene>
<dbReference type="GO" id="GO:0004674">
    <property type="term" value="F:protein serine/threonine kinase activity"/>
    <property type="evidence" value="ECO:0007669"/>
    <property type="project" value="TreeGrafter"/>
</dbReference>